<organism evidence="1 2">
    <name type="scientific">Morchella conica CCBAS932</name>
    <dbReference type="NCBI Taxonomy" id="1392247"/>
    <lineage>
        <taxon>Eukaryota</taxon>
        <taxon>Fungi</taxon>
        <taxon>Dikarya</taxon>
        <taxon>Ascomycota</taxon>
        <taxon>Pezizomycotina</taxon>
        <taxon>Pezizomycetes</taxon>
        <taxon>Pezizales</taxon>
        <taxon>Morchellaceae</taxon>
        <taxon>Morchella</taxon>
    </lineage>
</organism>
<sequence>MEILKCYQYQLRKPTFKLPENPKLLERSLSRAPRGGRTRNLEIPLKSLTLYRLS</sequence>
<dbReference type="AlphaFoldDB" id="A0A3N4KVM7"/>
<reference evidence="1 2" key="1">
    <citation type="journal article" date="2018" name="Nat. Ecol. Evol.">
        <title>Pezizomycetes genomes reveal the molecular basis of ectomycorrhizal truffle lifestyle.</title>
        <authorList>
            <person name="Murat C."/>
            <person name="Payen T."/>
            <person name="Noel B."/>
            <person name="Kuo A."/>
            <person name="Morin E."/>
            <person name="Chen J."/>
            <person name="Kohler A."/>
            <person name="Krizsan K."/>
            <person name="Balestrini R."/>
            <person name="Da Silva C."/>
            <person name="Montanini B."/>
            <person name="Hainaut M."/>
            <person name="Levati E."/>
            <person name="Barry K.W."/>
            <person name="Belfiori B."/>
            <person name="Cichocki N."/>
            <person name="Clum A."/>
            <person name="Dockter R.B."/>
            <person name="Fauchery L."/>
            <person name="Guy J."/>
            <person name="Iotti M."/>
            <person name="Le Tacon F."/>
            <person name="Lindquist E.A."/>
            <person name="Lipzen A."/>
            <person name="Malagnac F."/>
            <person name="Mello A."/>
            <person name="Molinier V."/>
            <person name="Miyauchi S."/>
            <person name="Poulain J."/>
            <person name="Riccioni C."/>
            <person name="Rubini A."/>
            <person name="Sitrit Y."/>
            <person name="Splivallo R."/>
            <person name="Traeger S."/>
            <person name="Wang M."/>
            <person name="Zifcakova L."/>
            <person name="Wipf D."/>
            <person name="Zambonelli A."/>
            <person name="Paolocci F."/>
            <person name="Nowrousian M."/>
            <person name="Ottonello S."/>
            <person name="Baldrian P."/>
            <person name="Spatafora J.W."/>
            <person name="Henrissat B."/>
            <person name="Nagy L.G."/>
            <person name="Aury J.M."/>
            <person name="Wincker P."/>
            <person name="Grigoriev I.V."/>
            <person name="Bonfante P."/>
            <person name="Martin F.M."/>
        </authorList>
    </citation>
    <scope>NUCLEOTIDE SEQUENCE [LARGE SCALE GENOMIC DNA]</scope>
    <source>
        <strain evidence="1 2">CCBAS932</strain>
    </source>
</reference>
<protein>
    <submittedName>
        <fullName evidence="1">Uncharacterized protein</fullName>
    </submittedName>
</protein>
<name>A0A3N4KVM7_9PEZI</name>
<dbReference type="EMBL" id="ML119117">
    <property type="protein sequence ID" value="RPB14614.1"/>
    <property type="molecule type" value="Genomic_DNA"/>
</dbReference>
<evidence type="ECO:0000313" key="2">
    <source>
        <dbReference type="Proteomes" id="UP000277580"/>
    </source>
</evidence>
<dbReference type="InParanoid" id="A0A3N4KVM7"/>
<evidence type="ECO:0000313" key="1">
    <source>
        <dbReference type="EMBL" id="RPB14614.1"/>
    </source>
</evidence>
<proteinExistence type="predicted"/>
<gene>
    <name evidence="1" type="ORF">P167DRAFT_58173</name>
</gene>
<keyword evidence="2" id="KW-1185">Reference proteome</keyword>
<dbReference type="Proteomes" id="UP000277580">
    <property type="component" value="Unassembled WGS sequence"/>
</dbReference>
<accession>A0A3N4KVM7</accession>